<feature type="domain" description="FAD-binding FR-type" evidence="2">
    <location>
        <begin position="21"/>
        <end position="117"/>
    </location>
</feature>
<dbReference type="InterPro" id="IPR008333">
    <property type="entry name" value="Cbr1-like_FAD-bd_dom"/>
</dbReference>
<evidence type="ECO:0000313" key="3">
    <source>
        <dbReference type="EMBL" id="GAO31826.1"/>
    </source>
</evidence>
<dbReference type="Pfam" id="PF00175">
    <property type="entry name" value="NAD_binding_1"/>
    <property type="match status" value="1"/>
</dbReference>
<dbReference type="InterPro" id="IPR017927">
    <property type="entry name" value="FAD-bd_FR_type"/>
</dbReference>
<dbReference type="InterPro" id="IPR001709">
    <property type="entry name" value="Flavoprot_Pyr_Nucl_cyt_Rdtase"/>
</dbReference>
<comment type="caution">
    <text evidence="3">The sequence shown here is derived from an EMBL/GenBank/DDBJ whole genome shotgun (WGS) entry which is preliminary data.</text>
</comment>
<dbReference type="STRING" id="1236989.JCM15548_14227"/>
<dbReference type="Proteomes" id="UP000032900">
    <property type="component" value="Unassembled WGS sequence"/>
</dbReference>
<name>A0A0E9M341_9BACT</name>
<evidence type="ECO:0000259" key="2">
    <source>
        <dbReference type="PROSITE" id="PS51384"/>
    </source>
</evidence>
<evidence type="ECO:0000256" key="1">
    <source>
        <dbReference type="SAM" id="MobiDB-lite"/>
    </source>
</evidence>
<dbReference type="Gene3D" id="2.40.30.10">
    <property type="entry name" value="Translation factors"/>
    <property type="match status" value="1"/>
</dbReference>
<dbReference type="RefSeq" id="WP_062128184.1">
    <property type="nucleotide sequence ID" value="NZ_BAZW01000064.1"/>
</dbReference>
<dbReference type="PANTHER" id="PTHR47354:SF5">
    <property type="entry name" value="PROTEIN RFBI"/>
    <property type="match status" value="1"/>
</dbReference>
<feature type="compositionally biased region" description="Basic and acidic residues" evidence="1">
    <location>
        <begin position="122"/>
        <end position="133"/>
    </location>
</feature>
<dbReference type="InterPro" id="IPR001433">
    <property type="entry name" value="OxRdtase_FAD/NAD-bd"/>
</dbReference>
<reference evidence="3 4" key="1">
    <citation type="journal article" date="2015" name="Microbes Environ.">
        <title>Distribution and evolution of nitrogen fixation genes in the phylum bacteroidetes.</title>
        <authorList>
            <person name="Inoue J."/>
            <person name="Oshima K."/>
            <person name="Suda W."/>
            <person name="Sakamoto M."/>
            <person name="Iino T."/>
            <person name="Noda S."/>
            <person name="Hongoh Y."/>
            <person name="Hattori M."/>
            <person name="Ohkuma M."/>
        </authorList>
    </citation>
    <scope>NUCLEOTIDE SEQUENCE [LARGE SCALE GENOMIC DNA]</scope>
    <source>
        <strain evidence="3">JCM 15548</strain>
    </source>
</reference>
<dbReference type="EMBL" id="BAZW01000064">
    <property type="protein sequence ID" value="GAO31826.1"/>
    <property type="molecule type" value="Genomic_DNA"/>
</dbReference>
<dbReference type="SUPFAM" id="SSF52343">
    <property type="entry name" value="Ferredoxin reductase-like, C-terminal NADP-linked domain"/>
    <property type="match status" value="1"/>
</dbReference>
<sequence length="270" mass="30954">MNHLFHSFNLFTSSSRDMNRAEYSLHEVISVKDITPTVFVVRLTRNNLEFKTGQHINVGPAESGYTREYSIYSGEDEEFLEILVKEVLDGWVSPQLHQLKVGEQVMVEPPLGYFYLPDPLPTEKRPTEIRPTDKMPTGKVPDQLPAEKVPADQMPTDKKLLFVATGTGIAPYHSFLKTRPHLDYHLIHGITDASEACEKDFYGPQRLTLCTTQKQDGDYNGRVTQWLQQNDLSPYQHIYLCGNRNMINDTFTLLKEKGFPMDNIHAEAYF</sequence>
<evidence type="ECO:0000313" key="4">
    <source>
        <dbReference type="Proteomes" id="UP000032900"/>
    </source>
</evidence>
<organism evidence="3 4">
    <name type="scientific">Geofilum rubicundum JCM 15548</name>
    <dbReference type="NCBI Taxonomy" id="1236989"/>
    <lineage>
        <taxon>Bacteria</taxon>
        <taxon>Pseudomonadati</taxon>
        <taxon>Bacteroidota</taxon>
        <taxon>Bacteroidia</taxon>
        <taxon>Marinilabiliales</taxon>
        <taxon>Marinilabiliaceae</taxon>
        <taxon>Geofilum</taxon>
    </lineage>
</organism>
<feature type="region of interest" description="Disordered" evidence="1">
    <location>
        <begin position="122"/>
        <end position="145"/>
    </location>
</feature>
<dbReference type="AlphaFoldDB" id="A0A0E9M341"/>
<dbReference type="PROSITE" id="PS51384">
    <property type="entry name" value="FAD_FR"/>
    <property type="match status" value="1"/>
</dbReference>
<dbReference type="SUPFAM" id="SSF63380">
    <property type="entry name" value="Riboflavin synthase domain-like"/>
    <property type="match status" value="1"/>
</dbReference>
<keyword evidence="4" id="KW-1185">Reference proteome</keyword>
<accession>A0A0E9M341</accession>
<dbReference type="PRINTS" id="PR00371">
    <property type="entry name" value="FPNCR"/>
</dbReference>
<dbReference type="Pfam" id="PF00970">
    <property type="entry name" value="FAD_binding_6"/>
    <property type="match status" value="1"/>
</dbReference>
<dbReference type="Gene3D" id="3.40.50.80">
    <property type="entry name" value="Nucleotide-binding domain of ferredoxin-NADP reductase (FNR) module"/>
    <property type="match status" value="1"/>
</dbReference>
<proteinExistence type="predicted"/>
<gene>
    <name evidence="3" type="ORF">JCM15548_14227</name>
</gene>
<dbReference type="InterPro" id="IPR039261">
    <property type="entry name" value="FNR_nucleotide-bd"/>
</dbReference>
<protein>
    <submittedName>
        <fullName evidence="3">Ferredoxin-NADP(+) reductase</fullName>
    </submittedName>
</protein>
<dbReference type="InterPro" id="IPR050415">
    <property type="entry name" value="MRET"/>
</dbReference>
<dbReference type="GO" id="GO:0016491">
    <property type="term" value="F:oxidoreductase activity"/>
    <property type="evidence" value="ECO:0007669"/>
    <property type="project" value="InterPro"/>
</dbReference>
<dbReference type="InterPro" id="IPR017938">
    <property type="entry name" value="Riboflavin_synthase-like_b-brl"/>
</dbReference>
<dbReference type="PANTHER" id="PTHR47354">
    <property type="entry name" value="NADH OXIDOREDUCTASE HCR"/>
    <property type="match status" value="1"/>
</dbReference>